<dbReference type="AlphaFoldDB" id="A0AA36BC89"/>
<organism evidence="1 2">
    <name type="scientific">Octopus vulgaris</name>
    <name type="common">Common octopus</name>
    <dbReference type="NCBI Taxonomy" id="6645"/>
    <lineage>
        <taxon>Eukaryota</taxon>
        <taxon>Metazoa</taxon>
        <taxon>Spiralia</taxon>
        <taxon>Lophotrochozoa</taxon>
        <taxon>Mollusca</taxon>
        <taxon>Cephalopoda</taxon>
        <taxon>Coleoidea</taxon>
        <taxon>Octopodiformes</taxon>
        <taxon>Octopoda</taxon>
        <taxon>Incirrata</taxon>
        <taxon>Octopodidae</taxon>
        <taxon>Octopus</taxon>
    </lineage>
</organism>
<keyword evidence="2" id="KW-1185">Reference proteome</keyword>
<dbReference type="EMBL" id="OX597825">
    <property type="protein sequence ID" value="CAI9731469.1"/>
    <property type="molecule type" value="Genomic_DNA"/>
</dbReference>
<accession>A0AA36BC89</accession>
<name>A0AA36BC89_OCTVU</name>
<gene>
    <name evidence="1" type="ORF">OCTVUL_1B003765</name>
</gene>
<evidence type="ECO:0000313" key="1">
    <source>
        <dbReference type="EMBL" id="CAI9731469.1"/>
    </source>
</evidence>
<evidence type="ECO:0000313" key="2">
    <source>
        <dbReference type="Proteomes" id="UP001162480"/>
    </source>
</evidence>
<protein>
    <submittedName>
        <fullName evidence="1">Uncharacterized protein</fullName>
    </submittedName>
</protein>
<reference evidence="1" key="1">
    <citation type="submission" date="2023-08" db="EMBL/GenBank/DDBJ databases">
        <authorList>
            <person name="Alioto T."/>
            <person name="Alioto T."/>
            <person name="Gomez Garrido J."/>
        </authorList>
    </citation>
    <scope>NUCLEOTIDE SEQUENCE</scope>
</reference>
<proteinExistence type="predicted"/>
<dbReference type="Proteomes" id="UP001162480">
    <property type="component" value="Chromosome 12"/>
</dbReference>
<sequence length="85" mass="9896">MVRVVREPSIPSQISGMFSQILDVIEYLFPIFLPFFEYAFYHTDITCIPYINIHLDAGAVFSDSGNLVKELNEERDFIKFEWGTN</sequence>